<dbReference type="EMBL" id="CP034562">
    <property type="protein sequence ID" value="AZQ61735.1"/>
    <property type="molecule type" value="Genomic_DNA"/>
</dbReference>
<evidence type="ECO:0000313" key="1">
    <source>
        <dbReference type="EMBL" id="AZQ61735.1"/>
    </source>
</evidence>
<evidence type="ECO:0000313" key="2">
    <source>
        <dbReference type="Proteomes" id="UP000267268"/>
    </source>
</evidence>
<dbReference type="RefSeq" id="WP_126612532.1">
    <property type="nucleotide sequence ID" value="NZ_CP034562.1"/>
</dbReference>
<name>A0A3Q9FJT7_9BACT</name>
<sequence>MLNKEEKINRLKERFKLGIDRNKILFLKDSGINGSFEFSYRDILSIFDYEHTPHNLKNFEEYTSNFSEIKKQSLSISIRNQYSFSVQCYYEINNLTQNEVLNNLEFIKASINKFIFEISDINFKDEPMVDENFIKALNFDL</sequence>
<keyword evidence="2" id="KW-1185">Reference proteome</keyword>
<protein>
    <submittedName>
        <fullName evidence="1">Uncharacterized protein</fullName>
    </submittedName>
</protein>
<proteinExistence type="predicted"/>
<dbReference type="AlphaFoldDB" id="A0A3Q9FJT7"/>
<reference evidence="1 2" key="1">
    <citation type="submission" date="2018-12" db="EMBL/GenBank/DDBJ databases">
        <title>Flammeovirga pectinis sp. nov., isolated from the gut of the Korean scallop, Patinopecten yessoensis.</title>
        <authorList>
            <person name="Bae J.-W."/>
            <person name="Jeong Y.-S."/>
            <person name="Kang W."/>
        </authorList>
    </citation>
    <scope>NUCLEOTIDE SEQUENCE [LARGE SCALE GENOMIC DNA]</scope>
    <source>
        <strain evidence="1 2">L12M1</strain>
    </source>
</reference>
<accession>A0A3Q9FJT7</accession>
<dbReference type="Proteomes" id="UP000267268">
    <property type="component" value="Chromosome 1"/>
</dbReference>
<organism evidence="1 2">
    <name type="scientific">Flammeovirga pectinis</name>
    <dbReference type="NCBI Taxonomy" id="2494373"/>
    <lineage>
        <taxon>Bacteria</taxon>
        <taxon>Pseudomonadati</taxon>
        <taxon>Bacteroidota</taxon>
        <taxon>Cytophagia</taxon>
        <taxon>Cytophagales</taxon>
        <taxon>Flammeovirgaceae</taxon>
        <taxon>Flammeovirga</taxon>
    </lineage>
</organism>
<dbReference type="KEGG" id="fll:EI427_05645"/>
<gene>
    <name evidence="1" type="ORF">EI427_05645</name>
</gene>